<keyword evidence="8 11" id="KW-0663">Pyridoxal phosphate</keyword>
<dbReference type="InterPro" id="IPR050106">
    <property type="entry name" value="HistidinolP_aminotransfase"/>
</dbReference>
<dbReference type="UniPathway" id="UPA00031">
    <property type="reaction ID" value="UER00012"/>
</dbReference>
<dbReference type="InterPro" id="IPR015421">
    <property type="entry name" value="PyrdxlP-dep_Trfase_major"/>
</dbReference>
<keyword evidence="6 11" id="KW-0028">Amino-acid biosynthesis</keyword>
<dbReference type="Gene3D" id="3.90.1150.10">
    <property type="entry name" value="Aspartate Aminotransferase, domain 1"/>
    <property type="match status" value="1"/>
</dbReference>
<evidence type="ECO:0000256" key="1">
    <source>
        <dbReference type="ARBA" id="ARBA00001933"/>
    </source>
</evidence>
<dbReference type="STRING" id="485915.Dret_2197"/>
<dbReference type="KEGG" id="drt:Dret_2197"/>
<dbReference type="AlphaFoldDB" id="C8X4Y4"/>
<dbReference type="PANTHER" id="PTHR43643:SF6">
    <property type="entry name" value="HISTIDINOL-PHOSPHATE AMINOTRANSFERASE"/>
    <property type="match status" value="1"/>
</dbReference>
<dbReference type="NCBIfam" id="TIGR01141">
    <property type="entry name" value="hisC"/>
    <property type="match status" value="1"/>
</dbReference>
<evidence type="ECO:0000256" key="5">
    <source>
        <dbReference type="ARBA" id="ARBA00022576"/>
    </source>
</evidence>
<evidence type="ECO:0000256" key="11">
    <source>
        <dbReference type="HAMAP-Rule" id="MF_01023"/>
    </source>
</evidence>
<protein>
    <recommendedName>
        <fullName evidence="11">Histidinol-phosphate aminotransferase</fullName>
        <ecNumber evidence="11">2.6.1.9</ecNumber>
    </recommendedName>
    <alternativeName>
        <fullName evidence="11">Imidazole acetol-phosphate transaminase</fullName>
    </alternativeName>
</protein>
<evidence type="ECO:0000256" key="8">
    <source>
        <dbReference type="ARBA" id="ARBA00022898"/>
    </source>
</evidence>
<reference evidence="13 14" key="2">
    <citation type="journal article" date="2010" name="Stand. Genomic Sci.">
        <title>Complete genome sequence of Desulfohalobium retbaense type strain (HR(100)).</title>
        <authorList>
            <person name="Spring S."/>
            <person name="Nolan M."/>
            <person name="Lapidus A."/>
            <person name="Glavina Del Rio T."/>
            <person name="Copeland A."/>
            <person name="Tice H."/>
            <person name="Cheng J.F."/>
            <person name="Lucas S."/>
            <person name="Land M."/>
            <person name="Chen F."/>
            <person name="Bruce D."/>
            <person name="Goodwin L."/>
            <person name="Pitluck S."/>
            <person name="Ivanova N."/>
            <person name="Mavromatis K."/>
            <person name="Mikhailova N."/>
            <person name="Pati A."/>
            <person name="Chen A."/>
            <person name="Palaniappan K."/>
            <person name="Hauser L."/>
            <person name="Chang Y.J."/>
            <person name="Jeffries C.D."/>
            <person name="Munk C."/>
            <person name="Kiss H."/>
            <person name="Chain P."/>
            <person name="Han C."/>
            <person name="Brettin T."/>
            <person name="Detter J.C."/>
            <person name="Schuler E."/>
            <person name="Goker M."/>
            <person name="Rohde M."/>
            <person name="Bristow J."/>
            <person name="Eisen J.A."/>
            <person name="Markowitz V."/>
            <person name="Hugenholtz P."/>
            <person name="Kyrpides N.C."/>
            <person name="Klenk H.P."/>
        </authorList>
    </citation>
    <scope>NUCLEOTIDE SEQUENCE [LARGE SCALE GENOMIC DNA]</scope>
    <source>
        <strain evidence="13 14">DSM 5692</strain>
    </source>
</reference>
<keyword evidence="7 11" id="KW-0808">Transferase</keyword>
<dbReference type="SUPFAM" id="SSF53383">
    <property type="entry name" value="PLP-dependent transferases"/>
    <property type="match status" value="1"/>
</dbReference>
<feature type="modified residue" description="N6-(pyridoxal phosphate)lysine" evidence="11">
    <location>
        <position position="226"/>
    </location>
</feature>
<evidence type="ECO:0000256" key="9">
    <source>
        <dbReference type="ARBA" id="ARBA00023102"/>
    </source>
</evidence>
<dbReference type="Pfam" id="PF00155">
    <property type="entry name" value="Aminotran_1_2"/>
    <property type="match status" value="1"/>
</dbReference>
<keyword evidence="14" id="KW-1185">Reference proteome</keyword>
<dbReference type="PANTHER" id="PTHR43643">
    <property type="entry name" value="HISTIDINOL-PHOSPHATE AMINOTRANSFERASE 2"/>
    <property type="match status" value="1"/>
</dbReference>
<evidence type="ECO:0000256" key="7">
    <source>
        <dbReference type="ARBA" id="ARBA00022679"/>
    </source>
</evidence>
<evidence type="ECO:0000256" key="3">
    <source>
        <dbReference type="ARBA" id="ARBA00007970"/>
    </source>
</evidence>
<organism evidence="13 14">
    <name type="scientific">Desulfohalobium retbaense (strain ATCC 49708 / DSM 5692 / JCM 16813 / HR100)</name>
    <dbReference type="NCBI Taxonomy" id="485915"/>
    <lineage>
        <taxon>Bacteria</taxon>
        <taxon>Pseudomonadati</taxon>
        <taxon>Thermodesulfobacteriota</taxon>
        <taxon>Desulfovibrionia</taxon>
        <taxon>Desulfovibrionales</taxon>
        <taxon>Desulfohalobiaceae</taxon>
        <taxon>Desulfohalobium</taxon>
    </lineage>
</organism>
<reference evidence="14" key="1">
    <citation type="submission" date="2009-09" db="EMBL/GenBank/DDBJ databases">
        <title>The complete chromosome of Desulfohalobium retbaense DSM 5692.</title>
        <authorList>
            <consortium name="US DOE Joint Genome Institute (JGI-PGF)"/>
            <person name="Lucas S."/>
            <person name="Copeland A."/>
            <person name="Lapidus A."/>
            <person name="Glavina del Rio T."/>
            <person name="Dalin E."/>
            <person name="Tice H."/>
            <person name="Bruce D."/>
            <person name="Goodwin L."/>
            <person name="Pitluck S."/>
            <person name="Kyrpides N."/>
            <person name="Mavromatis K."/>
            <person name="Ivanova N."/>
            <person name="Mikhailova N."/>
            <person name="Munk A.C."/>
            <person name="Brettin T."/>
            <person name="Detter J.C."/>
            <person name="Han C."/>
            <person name="Tapia R."/>
            <person name="Larimer F."/>
            <person name="Land M."/>
            <person name="Hauser L."/>
            <person name="Markowitz V."/>
            <person name="Cheng J.-F."/>
            <person name="Hugenholtz P."/>
            <person name="Woyke T."/>
            <person name="Wu D."/>
            <person name="Spring S."/>
            <person name="Klenk H.-P."/>
            <person name="Eisen J.A."/>
        </authorList>
    </citation>
    <scope>NUCLEOTIDE SEQUENCE [LARGE SCALE GENOMIC DNA]</scope>
    <source>
        <strain evidence="14">DSM 5692</strain>
    </source>
</reference>
<evidence type="ECO:0000313" key="14">
    <source>
        <dbReference type="Proteomes" id="UP000001052"/>
    </source>
</evidence>
<dbReference type="HOGENOM" id="CLU_017584_3_3_7"/>
<dbReference type="CDD" id="cd00609">
    <property type="entry name" value="AAT_like"/>
    <property type="match status" value="1"/>
</dbReference>
<evidence type="ECO:0000256" key="10">
    <source>
        <dbReference type="ARBA" id="ARBA00047481"/>
    </source>
</evidence>
<dbReference type="InterPro" id="IPR004839">
    <property type="entry name" value="Aminotransferase_I/II_large"/>
</dbReference>
<comment type="cofactor">
    <cofactor evidence="1 11">
        <name>pyridoxal 5'-phosphate</name>
        <dbReference type="ChEBI" id="CHEBI:597326"/>
    </cofactor>
</comment>
<dbReference type="GO" id="GO:0030170">
    <property type="term" value="F:pyridoxal phosphate binding"/>
    <property type="evidence" value="ECO:0007669"/>
    <property type="project" value="InterPro"/>
</dbReference>
<evidence type="ECO:0000259" key="12">
    <source>
        <dbReference type="Pfam" id="PF00155"/>
    </source>
</evidence>
<comment type="pathway">
    <text evidence="2 11">Amino-acid biosynthesis; L-histidine biosynthesis; L-histidine from 5-phospho-alpha-D-ribose 1-diphosphate: step 7/9.</text>
</comment>
<evidence type="ECO:0000313" key="13">
    <source>
        <dbReference type="EMBL" id="ACV69481.1"/>
    </source>
</evidence>
<evidence type="ECO:0000256" key="2">
    <source>
        <dbReference type="ARBA" id="ARBA00005011"/>
    </source>
</evidence>
<dbReference type="HAMAP" id="MF_01023">
    <property type="entry name" value="HisC_aminotrans_2"/>
    <property type="match status" value="1"/>
</dbReference>
<accession>C8X4Y4</accession>
<dbReference type="OrthoDB" id="9813612at2"/>
<dbReference type="InterPro" id="IPR015424">
    <property type="entry name" value="PyrdxlP-dep_Trfase"/>
</dbReference>
<dbReference type="GO" id="GO:0000105">
    <property type="term" value="P:L-histidine biosynthetic process"/>
    <property type="evidence" value="ECO:0007669"/>
    <property type="project" value="UniProtKB-UniRule"/>
</dbReference>
<comment type="similarity">
    <text evidence="3 11">Belongs to the class-II pyridoxal-phosphate-dependent aminotransferase family. Histidinol-phosphate aminotransferase subfamily.</text>
</comment>
<keyword evidence="9 11" id="KW-0368">Histidine biosynthesis</keyword>
<dbReference type="Gene3D" id="3.40.640.10">
    <property type="entry name" value="Type I PLP-dependent aspartate aminotransferase-like (Major domain)"/>
    <property type="match status" value="1"/>
</dbReference>
<dbReference type="GO" id="GO:0004400">
    <property type="term" value="F:histidinol-phosphate transaminase activity"/>
    <property type="evidence" value="ECO:0007669"/>
    <property type="project" value="UniProtKB-UniRule"/>
</dbReference>
<name>C8X4Y4_DESRD</name>
<gene>
    <name evidence="11" type="primary">hisC</name>
    <name evidence="13" type="ordered locus">Dret_2197</name>
</gene>
<dbReference type="Proteomes" id="UP000001052">
    <property type="component" value="Chromosome"/>
</dbReference>
<feature type="domain" description="Aminotransferase class I/classII large" evidence="12">
    <location>
        <begin position="35"/>
        <end position="358"/>
    </location>
</feature>
<comment type="catalytic activity">
    <reaction evidence="10 11">
        <text>L-histidinol phosphate + 2-oxoglutarate = 3-(imidazol-4-yl)-2-oxopropyl phosphate + L-glutamate</text>
        <dbReference type="Rhea" id="RHEA:23744"/>
        <dbReference type="ChEBI" id="CHEBI:16810"/>
        <dbReference type="ChEBI" id="CHEBI:29985"/>
        <dbReference type="ChEBI" id="CHEBI:57766"/>
        <dbReference type="ChEBI" id="CHEBI:57980"/>
        <dbReference type="EC" id="2.6.1.9"/>
    </reaction>
</comment>
<dbReference type="EMBL" id="CP001734">
    <property type="protein sequence ID" value="ACV69481.1"/>
    <property type="molecule type" value="Genomic_DNA"/>
</dbReference>
<evidence type="ECO:0000256" key="6">
    <source>
        <dbReference type="ARBA" id="ARBA00022605"/>
    </source>
</evidence>
<dbReference type="InterPro" id="IPR015422">
    <property type="entry name" value="PyrdxlP-dep_Trfase_small"/>
</dbReference>
<comment type="subunit">
    <text evidence="4 11">Homodimer.</text>
</comment>
<dbReference type="eggNOG" id="COG0079">
    <property type="taxonomic scope" value="Bacteria"/>
</dbReference>
<dbReference type="InterPro" id="IPR005861">
    <property type="entry name" value="HisP_aminotrans"/>
</dbReference>
<evidence type="ECO:0000256" key="4">
    <source>
        <dbReference type="ARBA" id="ARBA00011738"/>
    </source>
</evidence>
<dbReference type="EC" id="2.6.1.9" evidence="11"/>
<proteinExistence type="inferred from homology"/>
<sequence length="366" mass="40342">MAKFSRVRPEIAGLKPYTPGLSIEEIKDRYALTTVCKMASNENPLGTSPLVQEALCRFAPYAFRYPRGGCPDLSAALAKVLGVPGECVVVGNGSDELIDLLIRTTLRPEKDNMVVFDPSFSIYRMQATLCGVECRQVPLEQDLTFDFDRLLEQVDSRTGLVFVTNPDNPSGHAVPAAQLMELARSLPQQCLLVVDEAYIEFAENGISPLADWDAHGNIVLLRTFSKLYGLAGLRLGYGIMPDWLAEAVLRIKLPFSVNLLAEKAGVAALEDTAFYTRTREVVGEGRRILSAGLRELGCEVSPSQANFLLFRPPMPAREVFERLLAKGIIIRPLTSYGLEDALRVSVGTAHENSRFLEAMQEIVHAR</sequence>
<dbReference type="RefSeq" id="WP_015752622.1">
    <property type="nucleotide sequence ID" value="NC_013223.1"/>
</dbReference>
<keyword evidence="5 11" id="KW-0032">Aminotransferase</keyword>